<keyword evidence="2" id="KW-1133">Transmembrane helix</keyword>
<reference evidence="4 5" key="1">
    <citation type="submission" date="2024-01" db="EMBL/GenBank/DDBJ databases">
        <title>Pedobacter sp. nov., isolated from fresh soil.</title>
        <authorList>
            <person name="Le N.T.T."/>
        </authorList>
    </citation>
    <scope>NUCLEOTIDE SEQUENCE [LARGE SCALE GENOMIC DNA]</scope>
    <source>
        <strain evidence="4 5">KR3-3</strain>
    </source>
</reference>
<evidence type="ECO:0000256" key="1">
    <source>
        <dbReference type="SAM" id="Coils"/>
    </source>
</evidence>
<keyword evidence="2" id="KW-0812">Transmembrane</keyword>
<feature type="transmembrane region" description="Helical" evidence="2">
    <location>
        <begin position="186"/>
        <end position="206"/>
    </location>
</feature>
<keyword evidence="1" id="KW-0175">Coiled coil</keyword>
<accession>A0ABU7IAF2</accession>
<sequence>MKFSYSLKQKTKIALLLFCIMACTILIRLLEDKSIKDMGTSFVSMYNDRLVPATDLFMVAEKAHAKRHLLASQTALHTPAGLQQSKNIDQSIDSLLGKYAKTFLVNSEKSQLQNLKNSLAESRAIEKRLEGNPANPLDLELAKKSYAQISAQLLALTQIQHKVGNELMSESKEILTGSQLYSTIQFALAIVIGILIVSIIFASNVLKVNQEKFNLN</sequence>
<dbReference type="InterPro" id="IPR024478">
    <property type="entry name" value="HlyB_4HB_MCP"/>
</dbReference>
<evidence type="ECO:0000259" key="3">
    <source>
        <dbReference type="Pfam" id="PF12729"/>
    </source>
</evidence>
<keyword evidence="5" id="KW-1185">Reference proteome</keyword>
<dbReference type="Proteomes" id="UP001336835">
    <property type="component" value="Unassembled WGS sequence"/>
</dbReference>
<evidence type="ECO:0000313" key="4">
    <source>
        <dbReference type="EMBL" id="MEE1946453.1"/>
    </source>
</evidence>
<feature type="transmembrane region" description="Helical" evidence="2">
    <location>
        <begin position="12"/>
        <end position="30"/>
    </location>
</feature>
<proteinExistence type="predicted"/>
<keyword evidence="2" id="KW-0472">Membrane</keyword>
<comment type="caution">
    <text evidence="4">The sequence shown here is derived from an EMBL/GenBank/DDBJ whole genome shotgun (WGS) entry which is preliminary data.</text>
</comment>
<feature type="coiled-coil region" evidence="1">
    <location>
        <begin position="105"/>
        <end position="132"/>
    </location>
</feature>
<dbReference type="RefSeq" id="WP_330108761.1">
    <property type="nucleotide sequence ID" value="NZ_JAZDQT010000003.1"/>
</dbReference>
<evidence type="ECO:0000256" key="2">
    <source>
        <dbReference type="SAM" id="Phobius"/>
    </source>
</evidence>
<feature type="domain" description="Chemotaxis methyl-accepting receptor HlyB-like 4HB MCP" evidence="3">
    <location>
        <begin position="8"/>
        <end position="173"/>
    </location>
</feature>
<dbReference type="Pfam" id="PF12729">
    <property type="entry name" value="4HB_MCP_1"/>
    <property type="match status" value="1"/>
</dbReference>
<name>A0ABU7IAF2_9SPHI</name>
<organism evidence="4 5">
    <name type="scientific">Pedobacter albus</name>
    <dbReference type="NCBI Taxonomy" id="3113905"/>
    <lineage>
        <taxon>Bacteria</taxon>
        <taxon>Pseudomonadati</taxon>
        <taxon>Bacteroidota</taxon>
        <taxon>Sphingobacteriia</taxon>
        <taxon>Sphingobacteriales</taxon>
        <taxon>Sphingobacteriaceae</taxon>
        <taxon>Pedobacter</taxon>
    </lineage>
</organism>
<dbReference type="EMBL" id="JAZDQT010000003">
    <property type="protein sequence ID" value="MEE1946453.1"/>
    <property type="molecule type" value="Genomic_DNA"/>
</dbReference>
<gene>
    <name evidence="4" type="ORF">VRU48_15115</name>
</gene>
<evidence type="ECO:0000313" key="5">
    <source>
        <dbReference type="Proteomes" id="UP001336835"/>
    </source>
</evidence>
<protein>
    <submittedName>
        <fullName evidence="4">MCP four helix bundle domain-containing protein</fullName>
    </submittedName>
</protein>